<protein>
    <submittedName>
        <fullName evidence="1">Uncharacterized protein</fullName>
    </submittedName>
</protein>
<dbReference type="RefSeq" id="WP_320182864.1">
    <property type="nucleotide sequence ID" value="NZ_CP138332.1"/>
</dbReference>
<dbReference type="Proteomes" id="UP001597525">
    <property type="component" value="Unassembled WGS sequence"/>
</dbReference>
<accession>A0ABW6BDL5</accession>
<evidence type="ECO:0000313" key="2">
    <source>
        <dbReference type="Proteomes" id="UP001597525"/>
    </source>
</evidence>
<dbReference type="EMBL" id="JBHUPB010000007">
    <property type="protein sequence ID" value="MFD2967582.1"/>
    <property type="molecule type" value="Genomic_DNA"/>
</dbReference>
<organism evidence="1 2">
    <name type="scientific">Sphingobacterium bambusae</name>
    <dbReference type="NCBI Taxonomy" id="662858"/>
    <lineage>
        <taxon>Bacteria</taxon>
        <taxon>Pseudomonadati</taxon>
        <taxon>Bacteroidota</taxon>
        <taxon>Sphingobacteriia</taxon>
        <taxon>Sphingobacteriales</taxon>
        <taxon>Sphingobacteriaceae</taxon>
        <taxon>Sphingobacterium</taxon>
    </lineage>
</organism>
<evidence type="ECO:0000313" key="1">
    <source>
        <dbReference type="EMBL" id="MFD2967582.1"/>
    </source>
</evidence>
<name>A0ABW6BDL5_9SPHI</name>
<reference evidence="2" key="1">
    <citation type="journal article" date="2019" name="Int. J. Syst. Evol. Microbiol.">
        <title>The Global Catalogue of Microorganisms (GCM) 10K type strain sequencing project: providing services to taxonomists for standard genome sequencing and annotation.</title>
        <authorList>
            <consortium name="The Broad Institute Genomics Platform"/>
            <consortium name="The Broad Institute Genome Sequencing Center for Infectious Disease"/>
            <person name="Wu L."/>
            <person name="Ma J."/>
        </authorList>
    </citation>
    <scope>NUCLEOTIDE SEQUENCE [LARGE SCALE GENOMIC DNA]</scope>
    <source>
        <strain evidence="2">KCTC 22814</strain>
    </source>
</reference>
<sequence length="135" mass="15636">MGIRYEKDTILNWVNEMGKFLRLLVDKHEAFEDPVDPVLLENGYREFFNKERSWMITATEEELKAYVDQDLLVEQIRPLALLFLRDALLAADAVEKQQLLLRSKFLLGYVSEKLGSFSFEDYGNLATIDSLLASK</sequence>
<keyword evidence="2" id="KW-1185">Reference proteome</keyword>
<gene>
    <name evidence="1" type="ORF">ACFS7Y_09285</name>
</gene>
<proteinExistence type="predicted"/>
<comment type="caution">
    <text evidence="1">The sequence shown here is derived from an EMBL/GenBank/DDBJ whole genome shotgun (WGS) entry which is preliminary data.</text>
</comment>